<dbReference type="EMBL" id="DXHX01000005">
    <property type="protein sequence ID" value="HIV73482.1"/>
    <property type="molecule type" value="Genomic_DNA"/>
</dbReference>
<dbReference type="AlphaFoldDB" id="A0A9D1TJM6"/>
<evidence type="ECO:0000313" key="2">
    <source>
        <dbReference type="EMBL" id="HIV73482.1"/>
    </source>
</evidence>
<feature type="non-terminal residue" evidence="2">
    <location>
        <position position="1"/>
    </location>
</feature>
<dbReference type="NCBIfam" id="TIGR01167">
    <property type="entry name" value="LPXTG_anchor"/>
    <property type="match status" value="1"/>
</dbReference>
<proteinExistence type="predicted"/>
<keyword evidence="1" id="KW-0812">Transmembrane</keyword>
<evidence type="ECO:0000313" key="3">
    <source>
        <dbReference type="Proteomes" id="UP000823937"/>
    </source>
</evidence>
<evidence type="ECO:0000256" key="1">
    <source>
        <dbReference type="SAM" id="Phobius"/>
    </source>
</evidence>
<dbReference type="Proteomes" id="UP000823937">
    <property type="component" value="Unassembled WGS sequence"/>
</dbReference>
<keyword evidence="1" id="KW-1133">Transmembrane helix</keyword>
<accession>A0A9D1TJM6</accession>
<reference evidence="2" key="2">
    <citation type="submission" date="2021-04" db="EMBL/GenBank/DDBJ databases">
        <authorList>
            <person name="Gilroy R."/>
        </authorList>
    </citation>
    <scope>NUCLEOTIDE SEQUENCE</scope>
    <source>
        <strain evidence="2">CHK169-2315</strain>
    </source>
</reference>
<organism evidence="2 3">
    <name type="scientific">Candidatus Pseudogracilibacillus intestinigallinarum</name>
    <dbReference type="NCBI Taxonomy" id="2838742"/>
    <lineage>
        <taxon>Bacteria</taxon>
        <taxon>Bacillati</taxon>
        <taxon>Bacillota</taxon>
        <taxon>Bacilli</taxon>
        <taxon>Bacillales</taxon>
        <taxon>Bacillaceae</taxon>
        <taxon>Pseudogracilibacillus</taxon>
    </lineage>
</organism>
<name>A0A9D1TJM6_9BACI</name>
<gene>
    <name evidence="2" type="ORF">H9895_00195</name>
</gene>
<protein>
    <submittedName>
        <fullName evidence="2">LPXTG cell wall anchor domain-containing protein</fullName>
    </submittedName>
</protein>
<sequence>NKVTIKTDENGKAKVDREKLQNGKYAVTDADGNEVSTVEVTDDCIVKLDFTVPSSDESVGGLLPSTATQVFNLLAIGLGILFTGLSIFFISRRGKEV</sequence>
<keyword evidence="1" id="KW-0472">Membrane</keyword>
<feature type="transmembrane region" description="Helical" evidence="1">
    <location>
        <begin position="70"/>
        <end position="90"/>
    </location>
</feature>
<reference evidence="2" key="1">
    <citation type="journal article" date="2021" name="PeerJ">
        <title>Extensive microbial diversity within the chicken gut microbiome revealed by metagenomics and culture.</title>
        <authorList>
            <person name="Gilroy R."/>
            <person name="Ravi A."/>
            <person name="Getino M."/>
            <person name="Pursley I."/>
            <person name="Horton D.L."/>
            <person name="Alikhan N.F."/>
            <person name="Baker D."/>
            <person name="Gharbi K."/>
            <person name="Hall N."/>
            <person name="Watson M."/>
            <person name="Adriaenssens E.M."/>
            <person name="Foster-Nyarko E."/>
            <person name="Jarju S."/>
            <person name="Secka A."/>
            <person name="Antonio M."/>
            <person name="Oren A."/>
            <person name="Chaudhuri R.R."/>
            <person name="La Ragione R."/>
            <person name="Hildebrand F."/>
            <person name="Pallen M.J."/>
        </authorList>
    </citation>
    <scope>NUCLEOTIDE SEQUENCE</scope>
    <source>
        <strain evidence="2">CHK169-2315</strain>
    </source>
</reference>
<comment type="caution">
    <text evidence="2">The sequence shown here is derived from an EMBL/GenBank/DDBJ whole genome shotgun (WGS) entry which is preliminary data.</text>
</comment>